<evidence type="ECO:0000313" key="1">
    <source>
        <dbReference type="Proteomes" id="UP000515158"/>
    </source>
</evidence>
<proteinExistence type="predicted"/>
<dbReference type="RefSeq" id="XP_034238081.1">
    <property type="nucleotide sequence ID" value="XM_034382190.1"/>
</dbReference>
<evidence type="ECO:0000313" key="2">
    <source>
        <dbReference type="RefSeq" id="XP_034238081.1"/>
    </source>
</evidence>
<dbReference type="InParanoid" id="A0A6P8YMM0"/>
<name>A0A6P8YMM0_THRPL</name>
<dbReference type="GeneID" id="117643344"/>
<keyword evidence="1" id="KW-1185">Reference proteome</keyword>
<organism evidence="2">
    <name type="scientific">Thrips palmi</name>
    <name type="common">Melon thrips</name>
    <dbReference type="NCBI Taxonomy" id="161013"/>
    <lineage>
        <taxon>Eukaryota</taxon>
        <taxon>Metazoa</taxon>
        <taxon>Ecdysozoa</taxon>
        <taxon>Arthropoda</taxon>
        <taxon>Hexapoda</taxon>
        <taxon>Insecta</taxon>
        <taxon>Pterygota</taxon>
        <taxon>Neoptera</taxon>
        <taxon>Paraneoptera</taxon>
        <taxon>Thysanoptera</taxon>
        <taxon>Terebrantia</taxon>
        <taxon>Thripoidea</taxon>
        <taxon>Thripidae</taxon>
        <taxon>Thrips</taxon>
    </lineage>
</organism>
<dbReference type="Proteomes" id="UP000515158">
    <property type="component" value="Unplaced"/>
</dbReference>
<gene>
    <name evidence="2" type="primary">LOC117643344</name>
</gene>
<sequence length="747" mass="86055">MCLAHIEVPVTVEVESHPSNSETQTLPDFDDYVQSVPLESDFDNAQHETVPEKNQRSFQVLSLAQMFMKLEFERLVPARTVNYVANEIMTISEENHLQIEMEVKEHLQQLELDSNVIDSVLNSIFGPLKNQYKCLRSAHLRTKFYKTMNRFVEPKIADAKGDQKYFHIPISQTLLGLFEDKSALNIQLEPPLNTDPDILKDFTDGANFKNNKFFQENPTALRLIIYQDGFECCCPIGPSKKKHKFTGIYLSIGNLPSHLRTHVDNIFLIALLKEKDMDHKKVFGKIVEELKDLETNGIFVPGYGQIKAGLAFIAGDNLGSHSLGGFYESFSRTRYFCRFCYVDRPTFHSAGGHYVAFPLRTKETHQRCLRGQRLETKKGVKFDSVFNELPYFHVCDPGLPSCCAHDLAEGVGAWDMGLFIHYFVSEEWFDYEKLTELRKRFPFSTKDKRDEPIDFLEEYARVKGGAMQIFNTIRLFPLIIKDHIKDPNDKVWKCFLLLSEICDIILAPAINKKCLGYLEELILLYLDLRKECFPDVPLRPKHHYLAHACLMILLFGPLKNIWSLRFESKHCFFKRAVRSAKNFINVLKSLTFRHELYQCYLRSGARARCSIVANSSSDFSPSMYSEELQLAMSECDLPPEVEECTSVSVKGTDYRKGHIVVLGQDSYQCNEEMGRILIILHCDDAVFFVVEVLEVVFVPHIRAYKLGQKVGYKCVKQSNLLSYYAHHTYKLHDGNFVKLHHALVVKY</sequence>
<accession>A0A6P8YMM0</accession>
<protein>
    <submittedName>
        <fullName evidence="2">Uncharacterized protein LOC117643344</fullName>
    </submittedName>
</protein>
<dbReference type="KEGG" id="tpal:117643344"/>
<dbReference type="AlphaFoldDB" id="A0A6P8YMM0"/>
<dbReference type="OrthoDB" id="6764509at2759"/>
<reference evidence="2" key="1">
    <citation type="submission" date="2025-08" db="UniProtKB">
        <authorList>
            <consortium name="RefSeq"/>
        </authorList>
    </citation>
    <scope>IDENTIFICATION</scope>
    <source>
        <tissue evidence="2">Total insect</tissue>
    </source>
</reference>